<dbReference type="InterPro" id="IPR021889">
    <property type="entry name" value="DUF3500"/>
</dbReference>
<evidence type="ECO:0000313" key="2">
    <source>
        <dbReference type="Proteomes" id="UP000631791"/>
    </source>
</evidence>
<comment type="caution">
    <text evidence="1">The sequence shown here is derived from an EMBL/GenBank/DDBJ whole genome shotgun (WGS) entry which is preliminary data.</text>
</comment>
<name>A0ABS0K6X6_9ACTN</name>
<accession>A0ABS0K6X6</accession>
<reference evidence="1 2" key="1">
    <citation type="submission" date="2020-11" db="EMBL/GenBank/DDBJ databases">
        <title>Sequencing the genomes of 1000 actinobacteria strains.</title>
        <authorList>
            <person name="Klenk H.-P."/>
        </authorList>
    </citation>
    <scope>NUCLEOTIDE SEQUENCE [LARGE SCALE GENOMIC DNA]</scope>
    <source>
        <strain evidence="1 2">DSM 101695</strain>
    </source>
</reference>
<evidence type="ECO:0008006" key="3">
    <source>
        <dbReference type="Google" id="ProtNLM"/>
    </source>
</evidence>
<proteinExistence type="predicted"/>
<dbReference type="Proteomes" id="UP000631791">
    <property type="component" value="Unassembled WGS sequence"/>
</dbReference>
<dbReference type="PANTHER" id="PTHR37489">
    <property type="entry name" value="DUF3500 DOMAIN-CONTAINING PROTEIN"/>
    <property type="match status" value="1"/>
</dbReference>
<evidence type="ECO:0000313" key="1">
    <source>
        <dbReference type="EMBL" id="MBG6104383.1"/>
    </source>
</evidence>
<dbReference type="PANTHER" id="PTHR37489:SF1">
    <property type="entry name" value="DUF3500 DOMAIN-CONTAINING PROTEIN"/>
    <property type="match status" value="1"/>
</dbReference>
<organism evidence="1 2">
    <name type="scientific">Micromonospora vinacea</name>
    <dbReference type="NCBI Taxonomy" id="709878"/>
    <lineage>
        <taxon>Bacteria</taxon>
        <taxon>Bacillati</taxon>
        <taxon>Actinomycetota</taxon>
        <taxon>Actinomycetes</taxon>
        <taxon>Micromonosporales</taxon>
        <taxon>Micromonosporaceae</taxon>
        <taxon>Micromonospora</taxon>
    </lineage>
</organism>
<keyword evidence="2" id="KW-1185">Reference proteome</keyword>
<dbReference type="EMBL" id="JADOTY010000001">
    <property type="protein sequence ID" value="MBG6104383.1"/>
    <property type="molecule type" value="Genomic_DNA"/>
</dbReference>
<gene>
    <name evidence="1" type="ORF">IW249_004797</name>
</gene>
<dbReference type="Pfam" id="PF12006">
    <property type="entry name" value="DUF3500"/>
    <property type="match status" value="1"/>
</dbReference>
<sequence length="356" mass="38842">MEDPLPEQMRAASTALLTALDPAARESAVHSFDDEAARRWVEDPLPEQMRAASTALLTALDPAARESAVHSFDDEAARRWLEYRPRPRPGVCLAELDVTARKAAHRLLATALSPSAYAQAMAIISLEEVLDRAEGWQRGRHSADYWVAVFGDPARDDRWAWRLEGHHLSVNMTVVDGQVSPAPIFFGANPAAVRYAGRPVSRPLGVEEDLARALLDALGPAERAAAIIADEAPADIISATRGRVDAPLEPLGVPAERLGPTGRALLDQVVALYLDRLPPELAIREAARLDAGPLHFAWAGPTHPGRRHYYRVQGDDLLIEYDNTTADGNHAHTVLRRPASDFGADVLATHHQTHPH</sequence>
<protein>
    <recommendedName>
        <fullName evidence="3">DUF3500 domain-containing protein</fullName>
    </recommendedName>
</protein>